<organism evidence="2 3">
    <name type="scientific">Cereibacter sphaeroides</name>
    <name type="common">Rhodobacter sphaeroides</name>
    <dbReference type="NCBI Taxonomy" id="1063"/>
    <lineage>
        <taxon>Bacteria</taxon>
        <taxon>Pseudomonadati</taxon>
        <taxon>Pseudomonadota</taxon>
        <taxon>Alphaproteobacteria</taxon>
        <taxon>Rhodobacterales</taxon>
        <taxon>Paracoccaceae</taxon>
        <taxon>Cereibacter</taxon>
    </lineage>
</organism>
<feature type="chain" id="PRO_5043320582" evidence="1">
    <location>
        <begin position="24"/>
        <end position="166"/>
    </location>
</feature>
<sequence>MSFKFIPAALVLAIAGSTGAAFADTNTAQIAAGAGVSAESYSLGQIVSLKAARAAHKPALVQWILAHPKGADATQAMDAASVRQLELALGVPHGQYSPTELVKLYGAIESGNRATEAFILKGETGTTVQADSVVAKAQLARSLGVNPADYTLSELIALQPVDRSNG</sequence>
<keyword evidence="1" id="KW-0732">Signal</keyword>
<protein>
    <submittedName>
        <fullName evidence="2">Uncharacterized protein</fullName>
    </submittedName>
</protein>
<dbReference type="AlphaFoldDB" id="A0AAX1UKQ1"/>
<proteinExistence type="predicted"/>
<reference evidence="2 3" key="1">
    <citation type="submission" date="2018-08" db="EMBL/GenBank/DDBJ databases">
        <title>Draft genome sequence of Rhodobacter sphaeroides FY.</title>
        <authorList>
            <person name="Rayyan A."/>
            <person name="Meyer T.E."/>
            <person name="Kyndt J.A."/>
        </authorList>
    </citation>
    <scope>NUCLEOTIDE SEQUENCE [LARGE SCALE GENOMIC DNA]</scope>
    <source>
        <strain evidence="2 3">FY</strain>
    </source>
</reference>
<dbReference type="EMBL" id="QWGP01000010">
    <property type="protein sequence ID" value="RHZ94943.1"/>
    <property type="molecule type" value="Genomic_DNA"/>
</dbReference>
<name>A0AAX1UKQ1_CERSP</name>
<dbReference type="RefSeq" id="WP_002721408.1">
    <property type="nucleotide sequence ID" value="NZ_BJXO01000009.1"/>
</dbReference>
<evidence type="ECO:0000256" key="1">
    <source>
        <dbReference type="SAM" id="SignalP"/>
    </source>
</evidence>
<dbReference type="GeneID" id="3720906"/>
<dbReference type="Proteomes" id="UP000266305">
    <property type="component" value="Unassembled WGS sequence"/>
</dbReference>
<gene>
    <name evidence="2" type="ORF">D1114_10940</name>
</gene>
<comment type="caution">
    <text evidence="2">The sequence shown here is derived from an EMBL/GenBank/DDBJ whole genome shotgun (WGS) entry which is preliminary data.</text>
</comment>
<evidence type="ECO:0000313" key="2">
    <source>
        <dbReference type="EMBL" id="RHZ94943.1"/>
    </source>
</evidence>
<accession>A0AAX1UKQ1</accession>
<evidence type="ECO:0000313" key="3">
    <source>
        <dbReference type="Proteomes" id="UP000266305"/>
    </source>
</evidence>
<feature type="signal peptide" evidence="1">
    <location>
        <begin position="1"/>
        <end position="23"/>
    </location>
</feature>